<dbReference type="AlphaFoldDB" id="A0A6N7EKZ6"/>
<evidence type="ECO:0000313" key="12">
    <source>
        <dbReference type="Proteomes" id="UP000437709"/>
    </source>
</evidence>
<evidence type="ECO:0000256" key="4">
    <source>
        <dbReference type="ARBA" id="ARBA00022679"/>
    </source>
</evidence>
<dbReference type="InterPro" id="IPR029044">
    <property type="entry name" value="Nucleotide-diphossugar_trans"/>
</dbReference>
<dbReference type="SUPFAM" id="SSF53448">
    <property type="entry name" value="Nucleotide-diphospho-sugar transferases"/>
    <property type="match status" value="1"/>
</dbReference>
<evidence type="ECO:0000256" key="8">
    <source>
        <dbReference type="ARBA" id="ARBA00038120"/>
    </source>
</evidence>
<feature type="domain" description="Glycosyltransferase 2-like" evidence="10">
    <location>
        <begin position="54"/>
        <end position="164"/>
    </location>
</feature>
<comment type="caution">
    <text evidence="11">The sequence shown here is derived from an EMBL/GenBank/DDBJ whole genome shotgun (WGS) entry which is preliminary data.</text>
</comment>
<dbReference type="InterPro" id="IPR001173">
    <property type="entry name" value="Glyco_trans_2-like"/>
</dbReference>
<evidence type="ECO:0000313" key="11">
    <source>
        <dbReference type="EMBL" id="MPV38111.1"/>
    </source>
</evidence>
<evidence type="ECO:0000256" key="3">
    <source>
        <dbReference type="ARBA" id="ARBA00022676"/>
    </source>
</evidence>
<sequence length="326" mass="35495">MVFLSLGWWPETSAGAERRPAGRGRRLVPHRFAGTAANSADSDRCTVDTRPVVSIIIPAHNEERVLPRLLEALEAGGTSPMEVVVVANGCTDGTAEVARRAGTTVIETPVPSKIRALALGDRSATTFPRIYVDGDVVLGRSDVAALCDALGDGVHAVGPTRVLPMEGVPRAVRWYYEIWQRLDGVRSELYGRGVVVVSERGHERLRDWPETMSDDLQMAMSFAPAERRVVADAQVVIMPPRSYRDLLRRRVRAMTGNARMAADPRAPAVRRSGAGLPAIARIVREEPRLVGAAGVFLATAAVAKLLGRRAVRRGDTAWLRDESSRR</sequence>
<dbReference type="PANTHER" id="PTHR43646:SF2">
    <property type="entry name" value="GLYCOSYLTRANSFERASE 2-LIKE DOMAIN-CONTAINING PROTEIN"/>
    <property type="match status" value="1"/>
</dbReference>
<organism evidence="11 12">
    <name type="scientific">Georgenia subflava</name>
    <dbReference type="NCBI Taxonomy" id="1622177"/>
    <lineage>
        <taxon>Bacteria</taxon>
        <taxon>Bacillati</taxon>
        <taxon>Actinomycetota</taxon>
        <taxon>Actinomycetes</taxon>
        <taxon>Micrococcales</taxon>
        <taxon>Bogoriellaceae</taxon>
        <taxon>Georgenia</taxon>
    </lineage>
</organism>
<dbReference type="Pfam" id="PF00535">
    <property type="entry name" value="Glycos_transf_2"/>
    <property type="match status" value="1"/>
</dbReference>
<dbReference type="Gene3D" id="3.90.550.10">
    <property type="entry name" value="Spore Coat Polysaccharide Biosynthesis Protein SpsA, Chain A"/>
    <property type="match status" value="1"/>
</dbReference>
<keyword evidence="12" id="KW-1185">Reference proteome</keyword>
<keyword evidence="4 11" id="KW-0808">Transferase</keyword>
<evidence type="ECO:0000256" key="9">
    <source>
        <dbReference type="ARBA" id="ARBA00040345"/>
    </source>
</evidence>
<reference evidence="11 12" key="1">
    <citation type="submission" date="2019-10" db="EMBL/GenBank/DDBJ databases">
        <title>Georgenia wutianyii sp. nov. and Georgenia yuyongxinii sp. nov. isolated from plateau pika (Ochotona curzoniae) in the Qinghai-Tibet plateau of China.</title>
        <authorList>
            <person name="Tian Z."/>
        </authorList>
    </citation>
    <scope>NUCLEOTIDE SEQUENCE [LARGE SCALE GENOMIC DNA]</scope>
    <source>
        <strain evidence="11 12">JCM 19765</strain>
    </source>
</reference>
<proteinExistence type="inferred from homology"/>
<keyword evidence="3" id="KW-0328">Glycosyltransferase</keyword>
<comment type="pathway">
    <text evidence="7">Carotenoid biosynthesis; staphyloxanthin biosynthesis; staphyloxanthin from farnesyl diphosphate: step 4/5.</text>
</comment>
<comment type="function">
    <text evidence="6">Catalyzes the glycosylation of 4,4'-diaponeurosporenoate, i.e. the esterification of glucose at the C1'' position with the carboxyl group of 4,4'-diaponeurosporenic acid, to form glycosyl-4,4'-diaponeurosporenoate. This is a step in the biosynthesis of staphyloxanthin, an orange pigment present in most staphylococci strains.</text>
</comment>
<dbReference type="GO" id="GO:0005886">
    <property type="term" value="C:plasma membrane"/>
    <property type="evidence" value="ECO:0007669"/>
    <property type="project" value="UniProtKB-SubCell"/>
</dbReference>
<evidence type="ECO:0000256" key="2">
    <source>
        <dbReference type="ARBA" id="ARBA00022475"/>
    </source>
</evidence>
<dbReference type="Proteomes" id="UP000437709">
    <property type="component" value="Unassembled WGS sequence"/>
</dbReference>
<keyword evidence="5" id="KW-0472">Membrane</keyword>
<evidence type="ECO:0000256" key="5">
    <source>
        <dbReference type="ARBA" id="ARBA00023136"/>
    </source>
</evidence>
<dbReference type="GO" id="GO:0016757">
    <property type="term" value="F:glycosyltransferase activity"/>
    <property type="evidence" value="ECO:0007669"/>
    <property type="project" value="UniProtKB-KW"/>
</dbReference>
<gene>
    <name evidence="11" type="ORF">GB881_13840</name>
</gene>
<comment type="similarity">
    <text evidence="8">Belongs to the glycosyltransferase 2 family. CrtQ subfamily.</text>
</comment>
<accession>A0A6N7EKZ6</accession>
<evidence type="ECO:0000256" key="1">
    <source>
        <dbReference type="ARBA" id="ARBA00004236"/>
    </source>
</evidence>
<dbReference type="OrthoDB" id="9771846at2"/>
<evidence type="ECO:0000256" key="7">
    <source>
        <dbReference type="ARBA" id="ARBA00037904"/>
    </source>
</evidence>
<comment type="subcellular location">
    <subcellularLocation>
        <location evidence="1">Cell membrane</location>
    </subcellularLocation>
</comment>
<dbReference type="EMBL" id="WHPC01000063">
    <property type="protein sequence ID" value="MPV38111.1"/>
    <property type="molecule type" value="Genomic_DNA"/>
</dbReference>
<protein>
    <recommendedName>
        <fullName evidence="9">4,4'-diaponeurosporenoate glycosyltransferase</fullName>
    </recommendedName>
</protein>
<name>A0A6N7EKZ6_9MICO</name>
<keyword evidence="2" id="KW-1003">Cell membrane</keyword>
<evidence type="ECO:0000259" key="10">
    <source>
        <dbReference type="Pfam" id="PF00535"/>
    </source>
</evidence>
<dbReference type="PANTHER" id="PTHR43646">
    <property type="entry name" value="GLYCOSYLTRANSFERASE"/>
    <property type="match status" value="1"/>
</dbReference>
<evidence type="ECO:0000256" key="6">
    <source>
        <dbReference type="ARBA" id="ARBA00037281"/>
    </source>
</evidence>